<dbReference type="Proteomes" id="UP000038045">
    <property type="component" value="Unplaced"/>
</dbReference>
<dbReference type="AlphaFoldDB" id="A0A0N4ZBM1"/>
<feature type="compositionally biased region" description="Basic and acidic residues" evidence="1">
    <location>
        <begin position="105"/>
        <end position="114"/>
    </location>
</feature>
<protein>
    <submittedName>
        <fullName evidence="3">Uncharacterized protein</fullName>
    </submittedName>
</protein>
<reference evidence="3" key="1">
    <citation type="submission" date="2017-02" db="UniProtKB">
        <authorList>
            <consortium name="WormBaseParasite"/>
        </authorList>
    </citation>
    <scope>IDENTIFICATION</scope>
</reference>
<evidence type="ECO:0000313" key="2">
    <source>
        <dbReference type="Proteomes" id="UP000038045"/>
    </source>
</evidence>
<keyword evidence="2" id="KW-1185">Reference proteome</keyword>
<accession>A0A0N4ZBM1</accession>
<dbReference type="WBParaSite" id="PTRK_0000493200.1">
    <property type="protein sequence ID" value="PTRK_0000493200.1"/>
    <property type="gene ID" value="PTRK_0000493200"/>
</dbReference>
<feature type="region of interest" description="Disordered" evidence="1">
    <location>
        <begin position="99"/>
        <end position="128"/>
    </location>
</feature>
<proteinExistence type="predicted"/>
<evidence type="ECO:0000313" key="3">
    <source>
        <dbReference type="WBParaSite" id="PTRK_0000493200.1"/>
    </source>
</evidence>
<organism evidence="2 3">
    <name type="scientific">Parastrongyloides trichosuri</name>
    <name type="common">Possum-specific nematode worm</name>
    <dbReference type="NCBI Taxonomy" id="131310"/>
    <lineage>
        <taxon>Eukaryota</taxon>
        <taxon>Metazoa</taxon>
        <taxon>Ecdysozoa</taxon>
        <taxon>Nematoda</taxon>
        <taxon>Chromadorea</taxon>
        <taxon>Rhabditida</taxon>
        <taxon>Tylenchina</taxon>
        <taxon>Panagrolaimomorpha</taxon>
        <taxon>Strongyloidoidea</taxon>
        <taxon>Strongyloididae</taxon>
        <taxon>Parastrongyloides</taxon>
    </lineage>
</organism>
<name>A0A0N4ZBM1_PARTI</name>
<evidence type="ECO:0000256" key="1">
    <source>
        <dbReference type="SAM" id="MobiDB-lite"/>
    </source>
</evidence>
<sequence>MDNVATTDQCFYGIGPNTTDWEEKMDTSDNNVTTKTKAITVVNIPPEYRQPVNFDREFHYGLPKWLQINIEYNREEVAHYGNYFPSLDISLFNDISKTFPTKNKKKEEENLKSENEEETNNENKNKMN</sequence>